<evidence type="ECO:0000256" key="6">
    <source>
        <dbReference type="SAM" id="SignalP"/>
    </source>
</evidence>
<keyword evidence="10" id="KW-1185">Reference proteome</keyword>
<dbReference type="EMBL" id="JAQQKX010000001">
    <property type="protein sequence ID" value="MDC7682073.1"/>
    <property type="molecule type" value="Genomic_DNA"/>
</dbReference>
<dbReference type="PROSITE" id="PS51318">
    <property type="entry name" value="TAT"/>
    <property type="match status" value="1"/>
</dbReference>
<dbReference type="EC" id="3.2.1.46" evidence="2"/>
<feature type="signal peptide" evidence="6">
    <location>
        <begin position="1"/>
        <end position="25"/>
    </location>
</feature>
<dbReference type="Pfam" id="PF21708">
    <property type="entry name" value="Glyco_hydro_59_C"/>
    <property type="match status" value="1"/>
</dbReference>
<dbReference type="PANTHER" id="PTHR15172">
    <property type="entry name" value="GALACTOCEREBROSIDASE"/>
    <property type="match status" value="1"/>
</dbReference>
<feature type="domain" description="Glycosyl hydrolase family 59 catalytic" evidence="7">
    <location>
        <begin position="44"/>
        <end position="357"/>
    </location>
</feature>
<protein>
    <recommendedName>
        <fullName evidence="2">galactosylceramidase</fullName>
        <ecNumber evidence="2">3.2.1.46</ecNumber>
    </recommendedName>
    <alternativeName>
        <fullName evidence="5">Galactosylceramidase</fullName>
    </alternativeName>
</protein>
<evidence type="ECO:0000256" key="1">
    <source>
        <dbReference type="ARBA" id="ARBA00005637"/>
    </source>
</evidence>
<dbReference type="InterPro" id="IPR001286">
    <property type="entry name" value="Glyco_hydro_59"/>
</dbReference>
<evidence type="ECO:0000313" key="9">
    <source>
        <dbReference type="EMBL" id="MDC7682073.1"/>
    </source>
</evidence>
<comment type="similarity">
    <text evidence="1">Belongs to the glycosyl hydrolase 59 family.</text>
</comment>
<evidence type="ECO:0000256" key="5">
    <source>
        <dbReference type="ARBA" id="ARBA00033098"/>
    </source>
</evidence>
<evidence type="ECO:0000313" key="10">
    <source>
        <dbReference type="Proteomes" id="UP001214854"/>
    </source>
</evidence>
<gene>
    <name evidence="9" type="ORF">PQU92_02230</name>
</gene>
<dbReference type="InterPro" id="IPR049161">
    <property type="entry name" value="GH59_cat"/>
</dbReference>
<dbReference type="Gene3D" id="2.60.120.560">
    <property type="entry name" value="Exo-inulinase, domain 1"/>
    <property type="match status" value="1"/>
</dbReference>
<keyword evidence="4" id="KW-0442">Lipid degradation</keyword>
<feature type="chain" id="PRO_5046390007" description="galactosylceramidase" evidence="6">
    <location>
        <begin position="26"/>
        <end position="719"/>
    </location>
</feature>
<keyword evidence="4" id="KW-0443">Lipid metabolism</keyword>
<sequence>MSLSRRSYLLATASMALVAAGKAAAQSVSERVVKLDGTAGGKRFDGIGVVNGGGATSVLLKDYPEPQRSQILDLLYKPKFGASVSALLVEIPGDGNSTQGSMLSHMHSRDDLNYGRGYTWWILKEAKKRNPKLSLDAAAWSAPGWIGDAGSHFDKIGKNGNVEFFSQDAVDYYIKWLEGLRTVHGLELDALGVRNEKGVSYGFAKALKKGLTTRGFDKVKLHAFDNWPKDKLDFMADMKTDTELRDAIDVIGAHVFYAHTHATPEQQALATELGKPIWNTEDHVYLKGFDCTIGLVQCFNHNFIKSGATRVVNWYDIAGLYPTEPYPEDPATVLAWEPWSGHYRIREALWGYAHYGQFSEIGWTYLKGGSGELPQGGSYVTLKSPDEDYSVIIETRGAKAAQRLTLVLMQGLSSAPLCVWKSDAKAQFIRQPDIQPHTGVASLILEPDAIYSLSTTTGQQKGSFADIPASRPFPFPYLETFDGYDIRAHGYLPRYTADIAGAFELTARPDTKGQCLRQVVPVPTISWAPDWQPYTILGDAAWTDYEVSADVWLTDGDTAGVMGRITHVGTGYGFIPKGYYLELKDNGDVRLIAIRGKKNPKEVIGDAEQQRLIAAGKFEGDGGELVLGTAKIKARAGQWHRLTLRFEGQTITGLIDGKATVTATNALYDKGMAGLLAGQDKTRVSRPYFDNVLINRVKGKTPKLATAQARQTAIYAKGG</sequence>
<reference evidence="9 10" key="1">
    <citation type="submission" date="2023-01" db="EMBL/GenBank/DDBJ databases">
        <title>Novel species of the genus Asticcacaulis isolated from rivers.</title>
        <authorList>
            <person name="Lu H."/>
        </authorList>
    </citation>
    <scope>NUCLEOTIDE SEQUENCE [LARGE SCALE GENOMIC DNA]</scope>
    <source>
        <strain evidence="9 10">BYS171W</strain>
    </source>
</reference>
<dbReference type="InterPro" id="IPR013785">
    <property type="entry name" value="Aldolase_TIM"/>
</dbReference>
<name>A0ABT5HQ45_9CAUL</name>
<dbReference type="InterPro" id="IPR006311">
    <property type="entry name" value="TAT_signal"/>
</dbReference>
<dbReference type="PANTHER" id="PTHR15172:SF1">
    <property type="entry name" value="GALACTOCEREBROSIDASE"/>
    <property type="match status" value="1"/>
</dbReference>
<evidence type="ECO:0000256" key="3">
    <source>
        <dbReference type="ARBA" id="ARBA00022919"/>
    </source>
</evidence>
<evidence type="ECO:0000256" key="2">
    <source>
        <dbReference type="ARBA" id="ARBA00012657"/>
    </source>
</evidence>
<dbReference type="Gene3D" id="3.20.20.80">
    <property type="entry name" value="Glycosidases"/>
    <property type="match status" value="1"/>
</dbReference>
<dbReference type="SUPFAM" id="SSF51445">
    <property type="entry name" value="(Trans)glycosidases"/>
    <property type="match status" value="1"/>
</dbReference>
<dbReference type="InterPro" id="IPR017853">
    <property type="entry name" value="GH"/>
</dbReference>
<dbReference type="PRINTS" id="PR00850">
    <property type="entry name" value="GLHYDRLASE59"/>
</dbReference>
<evidence type="ECO:0000256" key="4">
    <source>
        <dbReference type="ARBA" id="ARBA00022963"/>
    </source>
</evidence>
<dbReference type="Proteomes" id="UP001214854">
    <property type="component" value="Unassembled WGS sequence"/>
</dbReference>
<keyword evidence="6" id="KW-0732">Signal</keyword>
<dbReference type="Pfam" id="PF02057">
    <property type="entry name" value="Glyco_hydro_59"/>
    <property type="match status" value="1"/>
</dbReference>
<accession>A0ABT5HQ45</accession>
<feature type="domain" description="Glycosyl hydrolase family 59 C-terminal lectin" evidence="8">
    <location>
        <begin position="500"/>
        <end position="571"/>
    </location>
</feature>
<evidence type="ECO:0000259" key="7">
    <source>
        <dbReference type="Pfam" id="PF02057"/>
    </source>
</evidence>
<keyword evidence="3" id="KW-0746">Sphingolipid metabolism</keyword>
<dbReference type="Gene3D" id="3.20.20.70">
    <property type="entry name" value="Aldolase class I"/>
    <property type="match status" value="1"/>
</dbReference>
<evidence type="ECO:0000259" key="8">
    <source>
        <dbReference type="Pfam" id="PF21708"/>
    </source>
</evidence>
<comment type="caution">
    <text evidence="9">The sequence shown here is derived from an EMBL/GenBank/DDBJ whole genome shotgun (WGS) entry which is preliminary data.</text>
</comment>
<organism evidence="9 10">
    <name type="scientific">Asticcacaulis aquaticus</name>
    <dbReference type="NCBI Taxonomy" id="2984212"/>
    <lineage>
        <taxon>Bacteria</taxon>
        <taxon>Pseudomonadati</taxon>
        <taxon>Pseudomonadota</taxon>
        <taxon>Alphaproteobacteria</taxon>
        <taxon>Caulobacterales</taxon>
        <taxon>Caulobacteraceae</taxon>
        <taxon>Asticcacaulis</taxon>
    </lineage>
</organism>
<dbReference type="InterPro" id="IPR049162">
    <property type="entry name" value="GH59_C"/>
</dbReference>
<dbReference type="RefSeq" id="WP_272746582.1">
    <property type="nucleotide sequence ID" value="NZ_JAQQKX010000001.1"/>
</dbReference>
<proteinExistence type="inferred from homology"/>